<dbReference type="RefSeq" id="WP_245982426.1">
    <property type="nucleotide sequence ID" value="NZ_RBLC01000001.1"/>
</dbReference>
<keyword evidence="3" id="KW-1185">Reference proteome</keyword>
<evidence type="ECO:0000313" key="3">
    <source>
        <dbReference type="Proteomes" id="UP000277579"/>
    </source>
</evidence>
<gene>
    <name evidence="2" type="ORF">CLV94_0536</name>
</gene>
<keyword evidence="1" id="KW-0472">Membrane</keyword>
<feature type="transmembrane region" description="Helical" evidence="1">
    <location>
        <begin position="20"/>
        <end position="39"/>
    </location>
</feature>
<evidence type="ECO:0000256" key="1">
    <source>
        <dbReference type="SAM" id="Phobius"/>
    </source>
</evidence>
<dbReference type="Proteomes" id="UP000277579">
    <property type="component" value="Unassembled WGS sequence"/>
</dbReference>
<protein>
    <submittedName>
        <fullName evidence="2">Uncharacterized protein</fullName>
    </submittedName>
</protein>
<evidence type="ECO:0000313" key="2">
    <source>
        <dbReference type="EMBL" id="RKS25502.1"/>
    </source>
</evidence>
<keyword evidence="1" id="KW-1133">Transmembrane helix</keyword>
<proteinExistence type="predicted"/>
<dbReference type="AlphaFoldDB" id="A0A495MKD4"/>
<accession>A0A495MKD4</accession>
<reference evidence="2 3" key="1">
    <citation type="submission" date="2018-10" db="EMBL/GenBank/DDBJ databases">
        <title>Genomic Encyclopedia of Archaeal and Bacterial Type Strains, Phase II (KMG-II): from individual species to whole genera.</title>
        <authorList>
            <person name="Goeker M."/>
        </authorList>
    </citation>
    <scope>NUCLEOTIDE SEQUENCE [LARGE SCALE GENOMIC DNA]</scope>
    <source>
        <strain evidence="2 3">DSM 29537</strain>
    </source>
</reference>
<name>A0A495MKD4_9FLAO</name>
<comment type="caution">
    <text evidence="2">The sequence shown here is derived from an EMBL/GenBank/DDBJ whole genome shotgun (WGS) entry which is preliminary data.</text>
</comment>
<dbReference type="EMBL" id="RBLC01000001">
    <property type="protein sequence ID" value="RKS25502.1"/>
    <property type="molecule type" value="Genomic_DNA"/>
</dbReference>
<keyword evidence="1" id="KW-0812">Transmembrane</keyword>
<sequence length="184" mass="21063">MENFQNMDLKKSEQKTNRFVLLMGVKTIVVTLLLTAFMVSCSKDDQQETENTPDTAARIYYEYIVVRAWGAHNVDCSQPGGFCHEIWRITWRNFTMPLPNGDTPVGVQNVNGLFVMKIYKSALTEEHASILLRNGEYYDIPKGQTIPQEVARSLGFRSDRLREGKYRIKESGEFYTIAIPVAEN</sequence>
<organism evidence="2 3">
    <name type="scientific">Flavobacterium endophyticum</name>
    <dbReference type="NCBI Taxonomy" id="1540163"/>
    <lineage>
        <taxon>Bacteria</taxon>
        <taxon>Pseudomonadati</taxon>
        <taxon>Bacteroidota</taxon>
        <taxon>Flavobacteriia</taxon>
        <taxon>Flavobacteriales</taxon>
        <taxon>Flavobacteriaceae</taxon>
        <taxon>Flavobacterium</taxon>
    </lineage>
</organism>